<dbReference type="InterPro" id="IPR036259">
    <property type="entry name" value="MFS_trans_sf"/>
</dbReference>
<reference evidence="8" key="1">
    <citation type="submission" date="2020-05" db="EMBL/GenBank/DDBJ databases">
        <title>Phylogenomic resolution of chytrid fungi.</title>
        <authorList>
            <person name="Stajich J.E."/>
            <person name="Amses K."/>
            <person name="Simmons R."/>
            <person name="Seto K."/>
            <person name="Myers J."/>
            <person name="Bonds A."/>
            <person name="Quandt C.A."/>
            <person name="Barry K."/>
            <person name="Liu P."/>
            <person name="Grigoriev I."/>
            <person name="Longcore J.E."/>
            <person name="James T.Y."/>
        </authorList>
    </citation>
    <scope>NUCLEOTIDE SEQUENCE</scope>
    <source>
        <strain evidence="8">JEL0476</strain>
    </source>
</reference>
<dbReference type="AlphaFoldDB" id="A0AAD5XZB9"/>
<name>A0AAD5XZB9_9FUNG</name>
<keyword evidence="3 7" id="KW-0812">Transmembrane</keyword>
<dbReference type="Pfam" id="PF07690">
    <property type="entry name" value="MFS_1"/>
    <property type="match status" value="1"/>
</dbReference>
<feature type="transmembrane region" description="Helical" evidence="7">
    <location>
        <begin position="156"/>
        <end position="181"/>
    </location>
</feature>
<comment type="subcellular location">
    <subcellularLocation>
        <location evidence="1">Membrane</location>
        <topology evidence="1">Multi-pass membrane protein</topology>
    </subcellularLocation>
</comment>
<proteinExistence type="predicted"/>
<dbReference type="EMBL" id="JADGJW010000491">
    <property type="protein sequence ID" value="KAJ3216207.1"/>
    <property type="molecule type" value="Genomic_DNA"/>
</dbReference>
<comment type="caution">
    <text evidence="8">The sequence shown here is derived from an EMBL/GenBank/DDBJ whole genome shotgun (WGS) entry which is preliminary data.</text>
</comment>
<dbReference type="PANTHER" id="PTHR23504:SF15">
    <property type="entry name" value="MAJOR FACILITATOR SUPERFAMILY (MFS) PROFILE DOMAIN-CONTAINING PROTEIN"/>
    <property type="match status" value="1"/>
</dbReference>
<protein>
    <recommendedName>
        <fullName evidence="10">Major facilitator superfamily (MFS) profile domain-containing protein</fullName>
    </recommendedName>
</protein>
<dbReference type="Gene3D" id="1.20.1250.20">
    <property type="entry name" value="MFS general substrate transporter like domains"/>
    <property type="match status" value="2"/>
</dbReference>
<evidence type="ECO:0000256" key="4">
    <source>
        <dbReference type="ARBA" id="ARBA00022989"/>
    </source>
</evidence>
<feature type="transmembrane region" description="Helical" evidence="7">
    <location>
        <begin position="400"/>
        <end position="427"/>
    </location>
</feature>
<feature type="transmembrane region" description="Helical" evidence="7">
    <location>
        <begin position="374"/>
        <end position="394"/>
    </location>
</feature>
<evidence type="ECO:0000256" key="1">
    <source>
        <dbReference type="ARBA" id="ARBA00004141"/>
    </source>
</evidence>
<dbReference type="GO" id="GO:0016020">
    <property type="term" value="C:membrane"/>
    <property type="evidence" value="ECO:0007669"/>
    <property type="project" value="UniProtKB-SubCell"/>
</dbReference>
<feature type="transmembrane region" description="Helical" evidence="7">
    <location>
        <begin position="291"/>
        <end position="316"/>
    </location>
</feature>
<keyword evidence="5 7" id="KW-0472">Membrane</keyword>
<gene>
    <name evidence="8" type="ORF">HK099_005978</name>
</gene>
<evidence type="ECO:0000256" key="6">
    <source>
        <dbReference type="SAM" id="MobiDB-lite"/>
    </source>
</evidence>
<evidence type="ECO:0000256" key="5">
    <source>
        <dbReference type="ARBA" id="ARBA00023136"/>
    </source>
</evidence>
<feature type="transmembrane region" description="Helical" evidence="7">
    <location>
        <begin position="216"/>
        <end position="236"/>
    </location>
</feature>
<keyword evidence="9" id="KW-1185">Reference proteome</keyword>
<feature type="compositionally biased region" description="Polar residues" evidence="6">
    <location>
        <begin position="251"/>
        <end position="264"/>
    </location>
</feature>
<feature type="transmembrane region" description="Helical" evidence="7">
    <location>
        <begin position="125"/>
        <end position="144"/>
    </location>
</feature>
<keyword evidence="2" id="KW-0813">Transport</keyword>
<evidence type="ECO:0000313" key="9">
    <source>
        <dbReference type="Proteomes" id="UP001211065"/>
    </source>
</evidence>
<dbReference type="Proteomes" id="UP001211065">
    <property type="component" value="Unassembled WGS sequence"/>
</dbReference>
<organism evidence="8 9">
    <name type="scientific">Clydaea vesicula</name>
    <dbReference type="NCBI Taxonomy" id="447962"/>
    <lineage>
        <taxon>Eukaryota</taxon>
        <taxon>Fungi</taxon>
        <taxon>Fungi incertae sedis</taxon>
        <taxon>Chytridiomycota</taxon>
        <taxon>Chytridiomycota incertae sedis</taxon>
        <taxon>Chytridiomycetes</taxon>
        <taxon>Lobulomycetales</taxon>
        <taxon>Lobulomycetaceae</taxon>
        <taxon>Clydaea</taxon>
    </lineage>
</organism>
<dbReference type="GO" id="GO:0022857">
    <property type="term" value="F:transmembrane transporter activity"/>
    <property type="evidence" value="ECO:0007669"/>
    <property type="project" value="InterPro"/>
</dbReference>
<dbReference type="InterPro" id="IPR011701">
    <property type="entry name" value="MFS"/>
</dbReference>
<feature type="transmembrane region" description="Helical" evidence="7">
    <location>
        <begin position="476"/>
        <end position="495"/>
    </location>
</feature>
<evidence type="ECO:0000313" key="8">
    <source>
        <dbReference type="EMBL" id="KAJ3216207.1"/>
    </source>
</evidence>
<evidence type="ECO:0000256" key="3">
    <source>
        <dbReference type="ARBA" id="ARBA00022692"/>
    </source>
</evidence>
<dbReference type="PANTHER" id="PTHR23504">
    <property type="entry name" value="MAJOR FACILITATOR SUPERFAMILY DOMAIN-CONTAINING PROTEIN 10"/>
    <property type="match status" value="1"/>
</dbReference>
<feature type="transmembrane region" description="Helical" evidence="7">
    <location>
        <begin position="343"/>
        <end position="362"/>
    </location>
</feature>
<feature type="region of interest" description="Disordered" evidence="6">
    <location>
        <begin position="244"/>
        <end position="264"/>
    </location>
</feature>
<dbReference type="SUPFAM" id="SSF103473">
    <property type="entry name" value="MFS general substrate transporter"/>
    <property type="match status" value="1"/>
</dbReference>
<evidence type="ECO:0000256" key="7">
    <source>
        <dbReference type="SAM" id="Phobius"/>
    </source>
</evidence>
<accession>A0AAD5XZB9</accession>
<sequence>MAANYKSTASSNNQKKVLYSEFYSKSTSYNGHPINDLELILPILRNFNNTENLNKNSIIFLAGDSTLDNKYWITEKFRHDVAIGKKKNSLDERSSSNTTSQATTDCFGDLEFFQVSSDKRDYGRYAGLLGSCFSIAQFLTTMLWTNLSEKYGRKPIILIGLMSNVFCAVWFGMSTSFWSALAARFVSGLMNGNVAVAKCVLGEITDKTNQAKGFSLLGFLFSFGSIIGAFLGVTWLKETLQKPEQVERETTTSNAPEETMSDDQGSATLTLCDESTTLLPKKVEWTIWDSFYPIAGYVVFAFMVNTMTEVISIFFASGQKYDASLPKNDNEIPGMAFTPLEISYTWGIGGITSLFIQAFVYLPIVKRLGQYKSFVYSMFWHIPIFLTQGCLYYLKFSQTLVWSVIIVVGFIRSVFHICAGTSIMVLINNSAGKGNLGKVNGIAQSASCLLRGIGPGLGGLIWSWSLKNNLDFPFNFHFVFICLASFCGLAFYFGLKIPKSYDPYYNDLKKKEENSKNI</sequence>
<dbReference type="CDD" id="cd17330">
    <property type="entry name" value="MFS_SLC46_TetA_like"/>
    <property type="match status" value="1"/>
</dbReference>
<evidence type="ECO:0000256" key="2">
    <source>
        <dbReference type="ARBA" id="ARBA00022448"/>
    </source>
</evidence>
<evidence type="ECO:0008006" key="10">
    <source>
        <dbReference type="Google" id="ProtNLM"/>
    </source>
</evidence>
<keyword evidence="4 7" id="KW-1133">Transmembrane helix</keyword>